<organism evidence="2 3">
    <name type="scientific">Hydnomerulius pinastri MD-312</name>
    <dbReference type="NCBI Taxonomy" id="994086"/>
    <lineage>
        <taxon>Eukaryota</taxon>
        <taxon>Fungi</taxon>
        <taxon>Dikarya</taxon>
        <taxon>Basidiomycota</taxon>
        <taxon>Agaricomycotina</taxon>
        <taxon>Agaricomycetes</taxon>
        <taxon>Agaricomycetidae</taxon>
        <taxon>Boletales</taxon>
        <taxon>Boletales incertae sedis</taxon>
        <taxon>Leucogyrophana</taxon>
    </lineage>
</organism>
<evidence type="ECO:0000313" key="2">
    <source>
        <dbReference type="EMBL" id="KIJ64461.1"/>
    </source>
</evidence>
<feature type="chain" id="PRO_5002205317" evidence="1">
    <location>
        <begin position="18"/>
        <end position="123"/>
    </location>
</feature>
<feature type="signal peptide" evidence="1">
    <location>
        <begin position="1"/>
        <end position="17"/>
    </location>
</feature>
<dbReference type="HOGENOM" id="CLU_135746_0_0_1"/>
<dbReference type="AlphaFoldDB" id="A0A0C9WF39"/>
<reference evidence="2 3" key="1">
    <citation type="submission" date="2014-04" db="EMBL/GenBank/DDBJ databases">
        <title>Evolutionary Origins and Diversification of the Mycorrhizal Mutualists.</title>
        <authorList>
            <consortium name="DOE Joint Genome Institute"/>
            <consortium name="Mycorrhizal Genomics Consortium"/>
            <person name="Kohler A."/>
            <person name="Kuo A."/>
            <person name="Nagy L.G."/>
            <person name="Floudas D."/>
            <person name="Copeland A."/>
            <person name="Barry K.W."/>
            <person name="Cichocki N."/>
            <person name="Veneault-Fourrey C."/>
            <person name="LaButti K."/>
            <person name="Lindquist E.A."/>
            <person name="Lipzen A."/>
            <person name="Lundell T."/>
            <person name="Morin E."/>
            <person name="Murat C."/>
            <person name="Riley R."/>
            <person name="Ohm R."/>
            <person name="Sun H."/>
            <person name="Tunlid A."/>
            <person name="Henrissat B."/>
            <person name="Grigoriev I.V."/>
            <person name="Hibbett D.S."/>
            <person name="Martin F."/>
        </authorList>
    </citation>
    <scope>NUCLEOTIDE SEQUENCE [LARGE SCALE GENOMIC DNA]</scope>
    <source>
        <strain evidence="2 3">MD-312</strain>
    </source>
</reference>
<sequence>MRLTIVGALAFAAAASACDYSQRGDGFEMYVYAETSCGTADGYEQFWGSGDNPLCDCYNFNSQMNDNVKSFTFTASSSHSINIYKDANCDGTVLGSFTGNYIDKTVSSAGQAMSSFDICLIIG</sequence>
<accession>A0A0C9WF39</accession>
<dbReference type="Proteomes" id="UP000053820">
    <property type="component" value="Unassembled WGS sequence"/>
</dbReference>
<name>A0A0C9WF39_9AGAM</name>
<keyword evidence="1" id="KW-0732">Signal</keyword>
<dbReference type="OrthoDB" id="2978401at2759"/>
<dbReference type="EMBL" id="KN839846">
    <property type="protein sequence ID" value="KIJ64461.1"/>
    <property type="molecule type" value="Genomic_DNA"/>
</dbReference>
<dbReference type="PROSITE" id="PS51257">
    <property type="entry name" value="PROKAR_LIPOPROTEIN"/>
    <property type="match status" value="1"/>
</dbReference>
<gene>
    <name evidence="2" type="ORF">HYDPIDRAFT_111788</name>
</gene>
<evidence type="ECO:0000256" key="1">
    <source>
        <dbReference type="SAM" id="SignalP"/>
    </source>
</evidence>
<proteinExistence type="predicted"/>
<evidence type="ECO:0000313" key="3">
    <source>
        <dbReference type="Proteomes" id="UP000053820"/>
    </source>
</evidence>
<keyword evidence="3" id="KW-1185">Reference proteome</keyword>
<protein>
    <submittedName>
        <fullName evidence="2">Uncharacterized protein</fullName>
    </submittedName>
</protein>